<dbReference type="RefSeq" id="WP_265384915.1">
    <property type="nucleotide sequence ID" value="NZ_CP110615.1"/>
</dbReference>
<name>A0ABY6P622_9NOCA</name>
<accession>A0ABY6P622</accession>
<gene>
    <name evidence="1" type="ORF">RHODO2019_00130</name>
</gene>
<sequence>MTDTATNNDGPELNHPRGVLQGDLIIGLQRSAIGTLVERSTRFTMLVNLPREAANATSG</sequence>
<evidence type="ECO:0000313" key="1">
    <source>
        <dbReference type="EMBL" id="UZJ26811.1"/>
    </source>
</evidence>
<keyword evidence="2" id="KW-1185">Reference proteome</keyword>
<dbReference type="Proteomes" id="UP001164965">
    <property type="component" value="Chromosome"/>
</dbReference>
<evidence type="ECO:0000313" key="2">
    <source>
        <dbReference type="Proteomes" id="UP001164965"/>
    </source>
</evidence>
<dbReference type="EMBL" id="CP110615">
    <property type="protein sequence ID" value="UZJ26811.1"/>
    <property type="molecule type" value="Genomic_DNA"/>
</dbReference>
<organism evidence="1 2">
    <name type="scientific">Rhodococcus antarcticus</name>
    <dbReference type="NCBI Taxonomy" id="2987751"/>
    <lineage>
        <taxon>Bacteria</taxon>
        <taxon>Bacillati</taxon>
        <taxon>Actinomycetota</taxon>
        <taxon>Actinomycetes</taxon>
        <taxon>Mycobacteriales</taxon>
        <taxon>Nocardiaceae</taxon>
        <taxon>Rhodococcus</taxon>
    </lineage>
</organism>
<protein>
    <submittedName>
        <fullName evidence="1">Uncharacterized protein</fullName>
    </submittedName>
</protein>
<proteinExistence type="predicted"/>
<reference evidence="1" key="1">
    <citation type="submission" date="2022-10" db="EMBL/GenBank/DDBJ databases">
        <title>Rhodococcus sp.75.</title>
        <authorList>
            <person name="Sun M."/>
        </authorList>
    </citation>
    <scope>NUCLEOTIDE SEQUENCE</scope>
    <source>
        <strain evidence="1">75</strain>
    </source>
</reference>